<keyword evidence="5" id="KW-1185">Reference proteome</keyword>
<dbReference type="Pfam" id="PF01595">
    <property type="entry name" value="CNNM"/>
    <property type="match status" value="1"/>
</dbReference>
<dbReference type="InterPro" id="IPR002550">
    <property type="entry name" value="CNNM"/>
</dbReference>
<dbReference type="Gene3D" id="3.90.1280.20">
    <property type="match status" value="1"/>
</dbReference>
<feature type="domain" description="CNNM transmembrane" evidence="3">
    <location>
        <begin position="1"/>
        <end position="203"/>
    </location>
</feature>
<evidence type="ECO:0000256" key="2">
    <source>
        <dbReference type="SAM" id="Phobius"/>
    </source>
</evidence>
<dbReference type="EMBL" id="JABAHY010000002">
    <property type="protein sequence ID" value="NLS09174.1"/>
    <property type="molecule type" value="Genomic_DNA"/>
</dbReference>
<dbReference type="InterPro" id="IPR046342">
    <property type="entry name" value="CBS_dom_sf"/>
</dbReference>
<dbReference type="Proteomes" id="UP000523139">
    <property type="component" value="Unassembled WGS sequence"/>
</dbReference>
<evidence type="ECO:0000313" key="5">
    <source>
        <dbReference type="Proteomes" id="UP000523139"/>
    </source>
</evidence>
<reference evidence="4 5" key="1">
    <citation type="submission" date="2020-04" db="EMBL/GenBank/DDBJ databases">
        <title>Nesterenkonia sp. nov., isolated from marine sediment.</title>
        <authorList>
            <person name="Zhang G."/>
        </authorList>
    </citation>
    <scope>NUCLEOTIDE SEQUENCE [LARGE SCALE GENOMIC DNA]</scope>
    <source>
        <strain evidence="4 5">MY13</strain>
    </source>
</reference>
<sequence length="344" mass="36997">MTDWLIPVIATIAIIALSAFFVIIEFSLLAARRHRLEETAESSRSSRAALRSLNELTVMLAGAQLGITACTFALGAVSKPAVQYALAPILADWGMPGWTADAVALVTALLVMTFLHLVIGEMAPKSWAIAQPERSAKLVAVASRGFIWIFRPLLWWVNGIANRLVSATGVQPVDRAAAGGYDSDTIRQLVEHSTQSGVLDEASGSQISSIMELETLTVDDVITGRTAAAVPEASRTASVKEVQQAALQARHMRVLLTGPEETAPQVVHVRDTLPVAAESPAAELARPALLLPAGTSVYRAFQRLRQEGEQLAVIQAEEGLIGAVTWEDILTRVWPNVEHQWSSS</sequence>
<name>A0A7X8YD26_9MICC</name>
<evidence type="ECO:0000256" key="1">
    <source>
        <dbReference type="PROSITE-ProRule" id="PRU01193"/>
    </source>
</evidence>
<evidence type="ECO:0000313" key="4">
    <source>
        <dbReference type="EMBL" id="NLS09174.1"/>
    </source>
</evidence>
<dbReference type="SUPFAM" id="SSF54631">
    <property type="entry name" value="CBS-domain pair"/>
    <property type="match status" value="1"/>
</dbReference>
<proteinExistence type="predicted"/>
<dbReference type="InterPro" id="IPR051676">
    <property type="entry name" value="UPF0053_domain"/>
</dbReference>
<organism evidence="4 5">
    <name type="scientific">Nesterenkonia sedimenti</name>
    <dbReference type="NCBI Taxonomy" id="1463632"/>
    <lineage>
        <taxon>Bacteria</taxon>
        <taxon>Bacillati</taxon>
        <taxon>Actinomycetota</taxon>
        <taxon>Actinomycetes</taxon>
        <taxon>Micrococcales</taxon>
        <taxon>Micrococcaceae</taxon>
        <taxon>Nesterenkonia</taxon>
    </lineage>
</organism>
<comment type="caution">
    <text evidence="4">The sequence shown here is derived from an EMBL/GenBank/DDBJ whole genome shotgun (WGS) entry which is preliminary data.</text>
</comment>
<evidence type="ECO:0000259" key="3">
    <source>
        <dbReference type="PROSITE" id="PS51846"/>
    </source>
</evidence>
<dbReference type="AlphaFoldDB" id="A0A7X8YD26"/>
<dbReference type="GO" id="GO:0016020">
    <property type="term" value="C:membrane"/>
    <property type="evidence" value="ECO:0007669"/>
    <property type="project" value="UniProtKB-UniRule"/>
</dbReference>
<dbReference type="RefSeq" id="WP_168886665.1">
    <property type="nucleotide sequence ID" value="NZ_JABAHY010000002.1"/>
</dbReference>
<dbReference type="PANTHER" id="PTHR43099:SF5">
    <property type="entry name" value="HLYC_CORC FAMILY TRANSPORTER"/>
    <property type="match status" value="1"/>
</dbReference>
<keyword evidence="1 2" id="KW-0472">Membrane</keyword>
<feature type="transmembrane region" description="Helical" evidence="2">
    <location>
        <begin position="6"/>
        <end position="31"/>
    </location>
</feature>
<feature type="transmembrane region" description="Helical" evidence="2">
    <location>
        <begin position="52"/>
        <end position="77"/>
    </location>
</feature>
<gene>
    <name evidence="4" type="ORF">HGQ17_03970</name>
</gene>
<protein>
    <submittedName>
        <fullName evidence="4">HlyC/CorC family transporter</fullName>
    </submittedName>
</protein>
<keyword evidence="1 2" id="KW-1133">Transmembrane helix</keyword>
<accession>A0A7X8YD26</accession>
<keyword evidence="1 2" id="KW-0812">Transmembrane</keyword>
<dbReference type="PANTHER" id="PTHR43099">
    <property type="entry name" value="UPF0053 PROTEIN YRKA"/>
    <property type="match status" value="1"/>
</dbReference>
<dbReference type="PROSITE" id="PS51846">
    <property type="entry name" value="CNNM"/>
    <property type="match status" value="1"/>
</dbReference>
<feature type="transmembrane region" description="Helical" evidence="2">
    <location>
        <begin position="97"/>
        <end position="118"/>
    </location>
</feature>
<dbReference type="Gene3D" id="3.10.580.10">
    <property type="entry name" value="CBS-domain"/>
    <property type="match status" value="1"/>
</dbReference>